<feature type="binding site" evidence="1">
    <location>
        <position position="162"/>
    </location>
    <ligand>
        <name>Zn(2+)</name>
        <dbReference type="ChEBI" id="CHEBI:29105"/>
    </ligand>
</feature>
<dbReference type="InterPro" id="IPR005301">
    <property type="entry name" value="MOB_kinase_act_fam"/>
</dbReference>
<evidence type="ECO:0008006" key="5">
    <source>
        <dbReference type="Google" id="ProtNLM"/>
    </source>
</evidence>
<gene>
    <name evidence="3" type="ORF">Cfor_09763</name>
</gene>
<dbReference type="Pfam" id="PF03637">
    <property type="entry name" value="Mob1_phocein"/>
    <property type="match status" value="1"/>
</dbReference>
<dbReference type="SUPFAM" id="SSF101152">
    <property type="entry name" value="Mob1/phocein"/>
    <property type="match status" value="1"/>
</dbReference>
<dbReference type="PANTHER" id="PTHR22599">
    <property type="entry name" value="MPS ONE BINDER KINASE ACTIVATOR-LIKE MOB"/>
    <property type="match status" value="1"/>
</dbReference>
<feature type="compositionally biased region" description="Basic and acidic residues" evidence="2">
    <location>
        <begin position="14"/>
        <end position="23"/>
    </location>
</feature>
<organism evidence="3 4">
    <name type="scientific">Coptotermes formosanus</name>
    <name type="common">Formosan subterranean termite</name>
    <dbReference type="NCBI Taxonomy" id="36987"/>
    <lineage>
        <taxon>Eukaryota</taxon>
        <taxon>Metazoa</taxon>
        <taxon>Ecdysozoa</taxon>
        <taxon>Arthropoda</taxon>
        <taxon>Hexapoda</taxon>
        <taxon>Insecta</taxon>
        <taxon>Pterygota</taxon>
        <taxon>Neoptera</taxon>
        <taxon>Polyneoptera</taxon>
        <taxon>Dictyoptera</taxon>
        <taxon>Blattodea</taxon>
        <taxon>Blattoidea</taxon>
        <taxon>Termitoidae</taxon>
        <taxon>Rhinotermitidae</taxon>
        <taxon>Coptotermes</taxon>
    </lineage>
</organism>
<keyword evidence="1" id="KW-0479">Metal-binding</keyword>
<feature type="binding site" evidence="1">
    <location>
        <position position="82"/>
    </location>
    <ligand>
        <name>Zn(2+)</name>
        <dbReference type="ChEBI" id="CHEBI:29105"/>
    </ligand>
</feature>
<reference evidence="4" key="1">
    <citation type="submission" date="2020-01" db="EMBL/GenBank/DDBJ databases">
        <title>Draft genome sequence of the Termite Coptotermes fromosanus.</title>
        <authorList>
            <person name="Itakura S."/>
            <person name="Yosikawa Y."/>
            <person name="Umezawa K."/>
        </authorList>
    </citation>
    <scope>NUCLEOTIDE SEQUENCE [LARGE SCALE GENOMIC DNA]</scope>
</reference>
<dbReference type="SMART" id="SM01388">
    <property type="entry name" value="Mob1_phocein"/>
    <property type="match status" value="1"/>
</dbReference>
<dbReference type="InParanoid" id="A0A6L2PAA1"/>
<dbReference type="AlphaFoldDB" id="A0A6L2PAA1"/>
<dbReference type="InterPro" id="IPR036703">
    <property type="entry name" value="MOB_kinase_act_sf"/>
</dbReference>
<proteinExistence type="predicted"/>
<evidence type="ECO:0000256" key="2">
    <source>
        <dbReference type="SAM" id="MobiDB-lite"/>
    </source>
</evidence>
<sequence>MECFMSDFRKARRKDKEPSTPCPDDPKLYLEEAVLERKLPDIDLRVLVDLPAGLDYNEWLASHTIAFFDHINLVYGTISEFCTMSGCPDMTGPGLRTYLWFDDKGKKTRVAAPQYIDYVMTFTQKTISDESIFPTKYANEFPSSFESIVRKILRLLFHVLAHLYHCHFREVVLLNLHAHLNCVFAHLTLFNHRFQLIELKETEILQDLVLALKVHSDGMDSSCEEGKKCDGLDGDAAASLEGSQPSADILCNSEDRNVVKPDLILTSTTVLDISNEEKDVRSCEMRDFCQDDVGSGH</sequence>
<accession>A0A6L2PAA1</accession>
<feature type="region of interest" description="Disordered" evidence="2">
    <location>
        <begin position="1"/>
        <end position="23"/>
    </location>
</feature>
<feature type="binding site" evidence="1">
    <location>
        <position position="87"/>
    </location>
    <ligand>
        <name>Zn(2+)</name>
        <dbReference type="ChEBI" id="CHEBI:29105"/>
    </ligand>
</feature>
<evidence type="ECO:0000313" key="4">
    <source>
        <dbReference type="Proteomes" id="UP000502823"/>
    </source>
</evidence>
<protein>
    <recommendedName>
        <fullName evidence="5">Mob1/phocein family protein</fullName>
    </recommendedName>
</protein>
<evidence type="ECO:0000313" key="3">
    <source>
        <dbReference type="EMBL" id="GFG29256.1"/>
    </source>
</evidence>
<comment type="caution">
    <text evidence="3">The sequence shown here is derived from an EMBL/GenBank/DDBJ whole genome shotgun (WGS) entry which is preliminary data.</text>
</comment>
<dbReference type="Gene3D" id="1.20.140.30">
    <property type="entry name" value="MOB kinase activator"/>
    <property type="match status" value="1"/>
</dbReference>
<evidence type="ECO:0000256" key="1">
    <source>
        <dbReference type="PIRSR" id="PIRSR605301-1"/>
    </source>
</evidence>
<name>A0A6L2PAA1_COPFO</name>
<dbReference type="Proteomes" id="UP000502823">
    <property type="component" value="Unassembled WGS sequence"/>
</dbReference>
<dbReference type="OrthoDB" id="8170117at2759"/>
<keyword evidence="4" id="KW-1185">Reference proteome</keyword>
<feature type="binding site" evidence="1">
    <location>
        <position position="167"/>
    </location>
    <ligand>
        <name>Zn(2+)</name>
        <dbReference type="ChEBI" id="CHEBI:29105"/>
    </ligand>
</feature>
<keyword evidence="1" id="KW-0862">Zinc</keyword>
<dbReference type="EMBL" id="BLKM01000120">
    <property type="protein sequence ID" value="GFG29256.1"/>
    <property type="molecule type" value="Genomic_DNA"/>
</dbReference>